<feature type="domain" description="Penicillin-binding protein dimerisation" evidence="16">
    <location>
        <begin position="58"/>
        <end position="226"/>
    </location>
</feature>
<dbReference type="SUPFAM" id="SSF56519">
    <property type="entry name" value="Penicillin binding protein dimerisation domain"/>
    <property type="match status" value="1"/>
</dbReference>
<dbReference type="RefSeq" id="WP_053335038.1">
    <property type="nucleotide sequence ID" value="NZ_JMFG01000017.1"/>
</dbReference>
<evidence type="ECO:0000256" key="7">
    <source>
        <dbReference type="ARBA" id="ARBA00022692"/>
    </source>
</evidence>
<keyword evidence="6" id="KW-0645">Protease</keyword>
<dbReference type="Pfam" id="PF03717">
    <property type="entry name" value="PBP_dimer"/>
    <property type="match status" value="1"/>
</dbReference>
<evidence type="ECO:0000313" key="17">
    <source>
        <dbReference type="EMBL" id="KDA53781.1"/>
    </source>
</evidence>
<comment type="caution">
    <text evidence="17">The sequence shown here is derived from an EMBL/GenBank/DDBJ whole genome shotgun (WGS) entry which is preliminary data.</text>
</comment>
<evidence type="ECO:0000256" key="8">
    <source>
        <dbReference type="ARBA" id="ARBA00022801"/>
    </source>
</evidence>
<dbReference type="GO" id="GO:0008360">
    <property type="term" value="P:regulation of cell shape"/>
    <property type="evidence" value="ECO:0007669"/>
    <property type="project" value="UniProtKB-KW"/>
</dbReference>
<proteinExistence type="predicted"/>
<evidence type="ECO:0008006" key="19">
    <source>
        <dbReference type="Google" id="ProtNLM"/>
    </source>
</evidence>
<dbReference type="GO" id="GO:0005886">
    <property type="term" value="C:plasma membrane"/>
    <property type="evidence" value="ECO:0007669"/>
    <property type="project" value="UniProtKB-SubCell"/>
</dbReference>
<dbReference type="NCBIfam" id="TIGR03423">
    <property type="entry name" value="pbp2_mrdA"/>
    <property type="match status" value="1"/>
</dbReference>
<evidence type="ECO:0000259" key="16">
    <source>
        <dbReference type="Pfam" id="PF03717"/>
    </source>
</evidence>
<keyword evidence="10" id="KW-0573">Peptidoglycan synthesis</keyword>
<dbReference type="SUPFAM" id="SSF56601">
    <property type="entry name" value="beta-lactamase/transpeptidase-like"/>
    <property type="match status" value="1"/>
</dbReference>
<dbReference type="InterPro" id="IPR012338">
    <property type="entry name" value="Beta-lactam/transpept-like"/>
</dbReference>
<keyword evidence="8" id="KW-0378">Hydrolase</keyword>
<dbReference type="EMBL" id="JMFG01000017">
    <property type="protein sequence ID" value="KDA53781.1"/>
    <property type="molecule type" value="Genomic_DNA"/>
</dbReference>
<dbReference type="AlphaFoldDB" id="A0A062Y084"/>
<accession>A0A062Y084</accession>
<dbReference type="Gene3D" id="3.30.1390.30">
    <property type="entry name" value="Penicillin-binding protein 2a, domain 3"/>
    <property type="match status" value="1"/>
</dbReference>
<dbReference type="GO" id="GO:0009002">
    <property type="term" value="F:serine-type D-Ala-D-Ala carboxypeptidase activity"/>
    <property type="evidence" value="ECO:0007669"/>
    <property type="project" value="InterPro"/>
</dbReference>
<protein>
    <recommendedName>
        <fullName evidence="19">Penicillin-binding protein 2</fullName>
    </recommendedName>
</protein>
<dbReference type="STRING" id="1312852.EG19_02900"/>
<dbReference type="GO" id="GO:0008658">
    <property type="term" value="F:penicillin binding"/>
    <property type="evidence" value="ECO:0007669"/>
    <property type="project" value="InterPro"/>
</dbReference>
<dbReference type="GO" id="GO:0006508">
    <property type="term" value="P:proteolysis"/>
    <property type="evidence" value="ECO:0007669"/>
    <property type="project" value="UniProtKB-KW"/>
</dbReference>
<keyword evidence="5" id="KW-0121">Carboxypeptidase</keyword>
<dbReference type="PANTHER" id="PTHR30627">
    <property type="entry name" value="PEPTIDOGLYCAN D,D-TRANSPEPTIDASE"/>
    <property type="match status" value="1"/>
</dbReference>
<evidence type="ECO:0000256" key="5">
    <source>
        <dbReference type="ARBA" id="ARBA00022645"/>
    </source>
</evidence>
<evidence type="ECO:0000256" key="10">
    <source>
        <dbReference type="ARBA" id="ARBA00022984"/>
    </source>
</evidence>
<evidence type="ECO:0000259" key="15">
    <source>
        <dbReference type="Pfam" id="PF00905"/>
    </source>
</evidence>
<evidence type="ECO:0000256" key="6">
    <source>
        <dbReference type="ARBA" id="ARBA00022670"/>
    </source>
</evidence>
<dbReference type="InterPro" id="IPR017790">
    <property type="entry name" value="Penicillin-binding_protein_2"/>
</dbReference>
<keyword evidence="18" id="KW-1185">Reference proteome</keyword>
<comment type="subcellular location">
    <subcellularLocation>
        <location evidence="2">Cell membrane</location>
    </subcellularLocation>
    <subcellularLocation>
        <location evidence="1">Membrane</location>
        <topology evidence="1">Single-pass membrane protein</topology>
    </subcellularLocation>
</comment>
<keyword evidence="11 14" id="KW-1133">Transmembrane helix</keyword>
<evidence type="ECO:0000256" key="3">
    <source>
        <dbReference type="ARBA" id="ARBA00022475"/>
    </source>
</evidence>
<evidence type="ECO:0000256" key="11">
    <source>
        <dbReference type="ARBA" id="ARBA00022989"/>
    </source>
</evidence>
<reference evidence="17 18" key="1">
    <citation type="submission" date="2014-04" db="EMBL/GenBank/DDBJ databases">
        <title>The Genome Sequence of Thermoanaerobaculum aquaticum MP-01, The First Cultivated Group 23 Acidobacterium.</title>
        <authorList>
            <person name="Stamps B.W."/>
            <person name="Losey N.A."/>
            <person name="Lawson P.A."/>
            <person name="Stevenson B.S."/>
        </authorList>
    </citation>
    <scope>NUCLEOTIDE SEQUENCE [LARGE SCALE GENOMIC DNA]</scope>
    <source>
        <strain evidence="17 18">MP-01</strain>
    </source>
</reference>
<evidence type="ECO:0000256" key="1">
    <source>
        <dbReference type="ARBA" id="ARBA00004167"/>
    </source>
</evidence>
<keyword evidence="7 14" id="KW-0812">Transmembrane</keyword>
<sequence length="613" mass="65957">MSYVRDDLRPLQRRLAALLLLTLFGILILLSRLWVLQVLQQERWRRLAESNRLRKVPLEAPRGTVKDVNGEILLDNRPAFQLLVFPEEMKDLEETTRFLASIGIASEQEVGSRLKKAIKTSFLPSVIADNLTFSQVAAIAAHRAEHKELEVHPTTRRRVPLGPVVAHVVGQLGEVTPEQLAQNPELRPGQLVGRSGLERAYQHVLGGEQGNVVVVVDALGRQVSTLEEEKPVPGRPLTVTLDSSLQREAAKALGPQVGAVVALDPKTGAVRVLLSQPAFDPDLFAGHLEPQKWQELVADPLHPLNNRALQALYPPGSTIKPLYAAAALASGVRTPSQGVFCTGAVNIYGHPYRCWLKGGHGHVALEEAIEASCDTYFYYLARDAGIDRLASWARLFGLGSPTGIELSGEASGLVPDDAWSRRVRGQPWYAGETISVGIGQGPILVTPLQLAVAYAALVNGGYLVTPHLVEGQGKPPKPLGLPAEALAVARRGMERVVQGNRGTARRLGALPASLAGKTGTAQVMRKKEGVTWRELPWEQRHHALFVGYAPAEDPRLVVAVVVEHGGDAASVAAPVAGRILAKALGVPEELVDKIIVAEVSLPEGPAELPGGQP</sequence>
<evidence type="ECO:0000256" key="9">
    <source>
        <dbReference type="ARBA" id="ARBA00022960"/>
    </source>
</evidence>
<dbReference type="InterPro" id="IPR036138">
    <property type="entry name" value="PBP_dimer_sf"/>
</dbReference>
<keyword evidence="3" id="KW-1003">Cell membrane</keyword>
<name>A0A062Y084_9BACT</name>
<dbReference type="Gene3D" id="3.40.710.10">
    <property type="entry name" value="DD-peptidase/beta-lactamase superfamily"/>
    <property type="match status" value="1"/>
</dbReference>
<organism evidence="17 18">
    <name type="scientific">Thermoanaerobaculum aquaticum</name>
    <dbReference type="NCBI Taxonomy" id="1312852"/>
    <lineage>
        <taxon>Bacteria</taxon>
        <taxon>Pseudomonadati</taxon>
        <taxon>Acidobacteriota</taxon>
        <taxon>Thermoanaerobaculia</taxon>
        <taxon>Thermoanaerobaculales</taxon>
        <taxon>Thermoanaerobaculaceae</taxon>
        <taxon>Thermoanaerobaculum</taxon>
    </lineage>
</organism>
<evidence type="ECO:0000256" key="13">
    <source>
        <dbReference type="ARBA" id="ARBA00023316"/>
    </source>
</evidence>
<dbReference type="PANTHER" id="PTHR30627:SF2">
    <property type="entry name" value="PEPTIDOGLYCAN D,D-TRANSPEPTIDASE MRDA"/>
    <property type="match status" value="1"/>
</dbReference>
<dbReference type="Pfam" id="PF00905">
    <property type="entry name" value="Transpeptidase"/>
    <property type="match status" value="1"/>
</dbReference>
<dbReference type="InterPro" id="IPR005311">
    <property type="entry name" value="PBP_dimer"/>
</dbReference>
<keyword evidence="12 14" id="KW-0472">Membrane</keyword>
<evidence type="ECO:0000256" key="12">
    <source>
        <dbReference type="ARBA" id="ARBA00023136"/>
    </source>
</evidence>
<dbReference type="GO" id="GO:0071555">
    <property type="term" value="P:cell wall organization"/>
    <property type="evidence" value="ECO:0007669"/>
    <property type="project" value="UniProtKB-KW"/>
</dbReference>
<evidence type="ECO:0000256" key="2">
    <source>
        <dbReference type="ARBA" id="ARBA00004236"/>
    </source>
</evidence>
<dbReference type="OrthoDB" id="9804124at2"/>
<evidence type="ECO:0000313" key="18">
    <source>
        <dbReference type="Proteomes" id="UP000027284"/>
    </source>
</evidence>
<dbReference type="Proteomes" id="UP000027284">
    <property type="component" value="Unassembled WGS sequence"/>
</dbReference>
<evidence type="ECO:0000256" key="14">
    <source>
        <dbReference type="SAM" id="Phobius"/>
    </source>
</evidence>
<dbReference type="GO" id="GO:0009252">
    <property type="term" value="P:peptidoglycan biosynthetic process"/>
    <property type="evidence" value="ECO:0007669"/>
    <property type="project" value="UniProtKB-KW"/>
</dbReference>
<dbReference type="InterPro" id="IPR050515">
    <property type="entry name" value="Beta-lactam/transpept"/>
</dbReference>
<gene>
    <name evidence="17" type="ORF">EG19_02900</name>
</gene>
<keyword evidence="9" id="KW-0133">Cell shape</keyword>
<dbReference type="GO" id="GO:0071972">
    <property type="term" value="F:peptidoglycan L,D-transpeptidase activity"/>
    <property type="evidence" value="ECO:0007669"/>
    <property type="project" value="TreeGrafter"/>
</dbReference>
<dbReference type="InterPro" id="IPR001460">
    <property type="entry name" value="PCN-bd_Tpept"/>
</dbReference>
<evidence type="ECO:0000256" key="4">
    <source>
        <dbReference type="ARBA" id="ARBA00022519"/>
    </source>
</evidence>
<feature type="domain" description="Penicillin-binding protein transpeptidase" evidence="15">
    <location>
        <begin position="258"/>
        <end position="580"/>
    </location>
</feature>
<dbReference type="Gene3D" id="3.90.1310.10">
    <property type="entry name" value="Penicillin-binding protein 2a (Domain 2)"/>
    <property type="match status" value="1"/>
</dbReference>
<feature type="transmembrane region" description="Helical" evidence="14">
    <location>
        <begin position="15"/>
        <end position="35"/>
    </location>
</feature>
<keyword evidence="4" id="KW-0997">Cell inner membrane</keyword>
<keyword evidence="13" id="KW-0961">Cell wall biogenesis/degradation</keyword>